<gene>
    <name evidence="7" type="primary">100631743</name>
</gene>
<feature type="compositionally biased region" description="Basic and acidic residues" evidence="6">
    <location>
        <begin position="213"/>
        <end position="226"/>
    </location>
</feature>
<dbReference type="PANTHER" id="PTHR31144">
    <property type="entry name" value="UPF0602 PROTEIN C4ORF47"/>
    <property type="match status" value="1"/>
</dbReference>
<comment type="subcellular location">
    <subcellularLocation>
        <location evidence="1">Cytoplasm</location>
        <location evidence="1">Cytoskeleton</location>
        <location evidence="1">Microtubule organizing center</location>
        <location evidence="1">Centrosome</location>
    </subcellularLocation>
</comment>
<dbReference type="EnsemblMetazoa" id="Aqu2.1.31010_001">
    <property type="protein sequence ID" value="Aqu2.1.31010_001"/>
    <property type="gene ID" value="Aqu2.1.31010"/>
</dbReference>
<dbReference type="STRING" id="400682.A0A1X7USP0"/>
<dbReference type="KEGG" id="aqu:100631743"/>
<evidence type="ECO:0000313" key="7">
    <source>
        <dbReference type="EnsemblMetazoa" id="Aqu2.1.31010_001"/>
    </source>
</evidence>
<evidence type="ECO:0000256" key="1">
    <source>
        <dbReference type="ARBA" id="ARBA00004300"/>
    </source>
</evidence>
<dbReference type="InterPro" id="IPR029358">
    <property type="entry name" value="CFAP96"/>
</dbReference>
<dbReference type="OMA" id="YMMEEAK"/>
<keyword evidence="8" id="KW-1185">Reference proteome</keyword>
<evidence type="ECO:0000256" key="3">
    <source>
        <dbReference type="ARBA" id="ARBA00023212"/>
    </source>
</evidence>
<organism evidence="7">
    <name type="scientific">Amphimedon queenslandica</name>
    <name type="common">Sponge</name>
    <dbReference type="NCBI Taxonomy" id="400682"/>
    <lineage>
        <taxon>Eukaryota</taxon>
        <taxon>Metazoa</taxon>
        <taxon>Porifera</taxon>
        <taxon>Demospongiae</taxon>
        <taxon>Heteroscleromorpha</taxon>
        <taxon>Haplosclerida</taxon>
        <taxon>Niphatidae</taxon>
        <taxon>Amphimedon</taxon>
    </lineage>
</organism>
<dbReference type="Proteomes" id="UP000007879">
    <property type="component" value="Unassembled WGS sequence"/>
</dbReference>
<proteinExistence type="inferred from homology"/>
<evidence type="ECO:0000313" key="8">
    <source>
        <dbReference type="Proteomes" id="UP000007879"/>
    </source>
</evidence>
<dbReference type="Pfam" id="PF15239">
    <property type="entry name" value="CFAP96-like"/>
    <property type="match status" value="1"/>
</dbReference>
<dbReference type="GO" id="GO:0005813">
    <property type="term" value="C:centrosome"/>
    <property type="evidence" value="ECO:0007669"/>
    <property type="project" value="UniProtKB-SubCell"/>
</dbReference>
<evidence type="ECO:0000256" key="4">
    <source>
        <dbReference type="ARBA" id="ARBA00035656"/>
    </source>
</evidence>
<dbReference type="EnsemblMetazoa" id="XM_003386804.3">
    <property type="protein sequence ID" value="XP_003386852.1"/>
    <property type="gene ID" value="LOC100631743"/>
</dbReference>
<reference evidence="7" key="2">
    <citation type="submission" date="2017-05" db="UniProtKB">
        <authorList>
            <consortium name="EnsemblMetazoa"/>
        </authorList>
    </citation>
    <scope>IDENTIFICATION</scope>
</reference>
<evidence type="ECO:0000256" key="6">
    <source>
        <dbReference type="SAM" id="MobiDB-lite"/>
    </source>
</evidence>
<keyword evidence="2" id="KW-0963">Cytoplasm</keyword>
<evidence type="ECO:0000256" key="2">
    <source>
        <dbReference type="ARBA" id="ARBA00022490"/>
    </source>
</evidence>
<keyword evidence="3" id="KW-0206">Cytoskeleton</keyword>
<dbReference type="GO" id="GO:0005881">
    <property type="term" value="C:cytoplasmic microtubule"/>
    <property type="evidence" value="ECO:0007669"/>
    <property type="project" value="TreeGrafter"/>
</dbReference>
<dbReference type="PANTHER" id="PTHR31144:SF1">
    <property type="entry name" value="UPF0602 PROTEIN C4ORF47"/>
    <property type="match status" value="1"/>
</dbReference>
<dbReference type="OrthoDB" id="283553at2759"/>
<comment type="similarity">
    <text evidence="4">Belongs to the CFAP96 family.</text>
</comment>
<dbReference type="AlphaFoldDB" id="A0A1X7USP0"/>
<dbReference type="eggNOG" id="ENOG502QVET">
    <property type="taxonomic scope" value="Eukaryota"/>
</dbReference>
<dbReference type="InParanoid" id="A0A1X7USP0"/>
<feature type="region of interest" description="Disordered" evidence="6">
    <location>
        <begin position="204"/>
        <end position="233"/>
    </location>
</feature>
<reference evidence="8" key="1">
    <citation type="journal article" date="2010" name="Nature">
        <title>The Amphimedon queenslandica genome and the evolution of animal complexity.</title>
        <authorList>
            <person name="Srivastava M."/>
            <person name="Simakov O."/>
            <person name="Chapman J."/>
            <person name="Fahey B."/>
            <person name="Gauthier M.E."/>
            <person name="Mitros T."/>
            <person name="Richards G.S."/>
            <person name="Conaco C."/>
            <person name="Dacre M."/>
            <person name="Hellsten U."/>
            <person name="Larroux C."/>
            <person name="Putnam N.H."/>
            <person name="Stanke M."/>
            <person name="Adamska M."/>
            <person name="Darling A."/>
            <person name="Degnan S.M."/>
            <person name="Oakley T.H."/>
            <person name="Plachetzki D.C."/>
            <person name="Zhai Y."/>
            <person name="Adamski M."/>
            <person name="Calcino A."/>
            <person name="Cummins S.F."/>
            <person name="Goodstein D.M."/>
            <person name="Harris C."/>
            <person name="Jackson D.J."/>
            <person name="Leys S.P."/>
            <person name="Shu S."/>
            <person name="Woodcroft B.J."/>
            <person name="Vervoort M."/>
            <person name="Kosik K.S."/>
            <person name="Manning G."/>
            <person name="Degnan B.M."/>
            <person name="Rokhsar D.S."/>
        </authorList>
    </citation>
    <scope>NUCLEOTIDE SEQUENCE [LARGE SCALE GENOMIC DNA]</scope>
</reference>
<name>A0A1X7USP0_AMPQE</name>
<evidence type="ECO:0000256" key="5">
    <source>
        <dbReference type="ARBA" id="ARBA00035693"/>
    </source>
</evidence>
<sequence>MATKTDMERIGLFKEQGYTTIGDLYQPPNRKPFNVSASQGKQMLIGGTKSRCGLQTGYFAEKFNRILEGEAYTDVIKIKRKERIEQSKKNIGKTWAPSSNTKLPSGVGNFFGCFTTHVDAFSAVKREREKYRSPGKNFLVSPAKKGTGYGYLRITIGDYQKHAAESYNRAKEIRKREAKEDMQKRKGGAFKLCSHGADYFDGNPYISKRPLPPRREASTPKREKLKPFQPSSPAKAIGGCKAGTFTPYPEHSKDAFIVPKVGDKDASKKFLGGVFKPSPCPKSTPTNSIVAQHIHKTMNSNNSLP</sequence>
<protein>
    <recommendedName>
        <fullName evidence="5">Cilia-and flagella-associated protein 96</fullName>
    </recommendedName>
</protein>
<accession>A0A1X7USP0</accession>